<keyword evidence="1" id="KW-0812">Transmembrane</keyword>
<protein>
    <submittedName>
        <fullName evidence="2">Uncharacterized protein</fullName>
    </submittedName>
</protein>
<keyword evidence="3" id="KW-1185">Reference proteome</keyword>
<sequence>MCTCQFSRIAKSRLFLNRLLLHTTLFGCYTTLTCVLTKPLRIGAVTKMFLYFTAIVFKWIEIIFADISVAGTSSDKIEDKMYSFRYSVYNINLDYSIKYFLLMSNYIKTYIG</sequence>
<dbReference type="AlphaFoldDB" id="A0A9P0G1M0"/>
<proteinExistence type="predicted"/>
<feature type="transmembrane region" description="Helical" evidence="1">
    <location>
        <begin position="19"/>
        <end position="37"/>
    </location>
</feature>
<evidence type="ECO:0000313" key="2">
    <source>
        <dbReference type="EMBL" id="CAH0629159.1"/>
    </source>
</evidence>
<reference evidence="2" key="1">
    <citation type="submission" date="2021-12" db="EMBL/GenBank/DDBJ databases">
        <authorList>
            <person name="King R."/>
        </authorList>
    </citation>
    <scope>NUCLEOTIDE SEQUENCE</scope>
</reference>
<dbReference type="EMBL" id="LR824012">
    <property type="protein sequence ID" value="CAH0629159.1"/>
    <property type="molecule type" value="Genomic_DNA"/>
</dbReference>
<organism evidence="2 3">
    <name type="scientific">Chrysodeixis includens</name>
    <name type="common">Soybean looper</name>
    <name type="synonym">Pseudoplusia includens</name>
    <dbReference type="NCBI Taxonomy" id="689277"/>
    <lineage>
        <taxon>Eukaryota</taxon>
        <taxon>Metazoa</taxon>
        <taxon>Ecdysozoa</taxon>
        <taxon>Arthropoda</taxon>
        <taxon>Hexapoda</taxon>
        <taxon>Insecta</taxon>
        <taxon>Pterygota</taxon>
        <taxon>Neoptera</taxon>
        <taxon>Endopterygota</taxon>
        <taxon>Lepidoptera</taxon>
        <taxon>Glossata</taxon>
        <taxon>Ditrysia</taxon>
        <taxon>Noctuoidea</taxon>
        <taxon>Noctuidae</taxon>
        <taxon>Plusiinae</taxon>
        <taxon>Chrysodeixis</taxon>
    </lineage>
</organism>
<evidence type="ECO:0000313" key="3">
    <source>
        <dbReference type="Proteomes" id="UP001154114"/>
    </source>
</evidence>
<name>A0A9P0G1M0_CHRIL</name>
<dbReference type="Proteomes" id="UP001154114">
    <property type="component" value="Chromosome 9"/>
</dbReference>
<gene>
    <name evidence="2" type="ORF">CINC_LOCUS13322</name>
</gene>
<evidence type="ECO:0000256" key="1">
    <source>
        <dbReference type="SAM" id="Phobius"/>
    </source>
</evidence>
<accession>A0A9P0G1M0</accession>
<keyword evidence="1" id="KW-0472">Membrane</keyword>
<feature type="transmembrane region" description="Helical" evidence="1">
    <location>
        <begin position="49"/>
        <end position="71"/>
    </location>
</feature>
<keyword evidence="1" id="KW-1133">Transmembrane helix</keyword>